<keyword evidence="3" id="KW-1185">Reference proteome</keyword>
<gene>
    <name evidence="1" type="ordered locus">MTR_7g092080</name>
</gene>
<dbReference type="AlphaFoldDB" id="G7KTJ8"/>
<evidence type="ECO:0000313" key="3">
    <source>
        <dbReference type="Proteomes" id="UP000002051"/>
    </source>
</evidence>
<dbReference type="Proteomes" id="UP000002051">
    <property type="component" value="Unassembled WGS sequence"/>
</dbReference>
<dbReference type="EnsemblPlants" id="AES81376">
    <property type="protein sequence ID" value="AES81376"/>
    <property type="gene ID" value="MTR_7g092080"/>
</dbReference>
<evidence type="ECO:0000313" key="2">
    <source>
        <dbReference type="EnsemblPlants" id="AES81376"/>
    </source>
</evidence>
<protein>
    <submittedName>
        <fullName evidence="1 2">Uncharacterized protein</fullName>
    </submittedName>
</protein>
<proteinExistence type="predicted"/>
<name>G7KTJ8_MEDTR</name>
<reference evidence="2" key="3">
    <citation type="submission" date="2015-04" db="UniProtKB">
        <authorList>
            <consortium name="EnsemblPlants"/>
        </authorList>
    </citation>
    <scope>IDENTIFICATION</scope>
    <source>
        <strain evidence="2">cv. Jemalong A17</strain>
    </source>
</reference>
<sequence length="56" mass="6517">MDLLSSTENIKNMIKEDTSSCIHLSANRNWKDDQETRECKNLFQNAKIFLSRGKTL</sequence>
<dbReference type="HOGENOM" id="CLU_3017327_0_0_1"/>
<evidence type="ECO:0000313" key="1">
    <source>
        <dbReference type="EMBL" id="AES81376.1"/>
    </source>
</evidence>
<dbReference type="PaxDb" id="3880-AES81376"/>
<organism evidence="1 3">
    <name type="scientific">Medicago truncatula</name>
    <name type="common">Barrel medic</name>
    <name type="synonym">Medicago tribuloides</name>
    <dbReference type="NCBI Taxonomy" id="3880"/>
    <lineage>
        <taxon>Eukaryota</taxon>
        <taxon>Viridiplantae</taxon>
        <taxon>Streptophyta</taxon>
        <taxon>Embryophyta</taxon>
        <taxon>Tracheophyta</taxon>
        <taxon>Spermatophyta</taxon>
        <taxon>Magnoliopsida</taxon>
        <taxon>eudicotyledons</taxon>
        <taxon>Gunneridae</taxon>
        <taxon>Pentapetalae</taxon>
        <taxon>rosids</taxon>
        <taxon>fabids</taxon>
        <taxon>Fabales</taxon>
        <taxon>Fabaceae</taxon>
        <taxon>Papilionoideae</taxon>
        <taxon>50 kb inversion clade</taxon>
        <taxon>NPAAA clade</taxon>
        <taxon>Hologalegina</taxon>
        <taxon>IRL clade</taxon>
        <taxon>Trifolieae</taxon>
        <taxon>Medicago</taxon>
    </lineage>
</organism>
<reference evidence="1 3" key="2">
    <citation type="journal article" date="2014" name="BMC Genomics">
        <title>An improved genome release (version Mt4.0) for the model legume Medicago truncatula.</title>
        <authorList>
            <person name="Tang H."/>
            <person name="Krishnakumar V."/>
            <person name="Bidwell S."/>
            <person name="Rosen B."/>
            <person name="Chan A."/>
            <person name="Zhou S."/>
            <person name="Gentzbittel L."/>
            <person name="Childs K.L."/>
            <person name="Yandell M."/>
            <person name="Gundlach H."/>
            <person name="Mayer K.F."/>
            <person name="Schwartz D.C."/>
            <person name="Town C.D."/>
        </authorList>
    </citation>
    <scope>GENOME REANNOTATION</scope>
    <source>
        <strain evidence="2 3">cv. Jemalong A17</strain>
    </source>
</reference>
<accession>G7KTJ8</accession>
<dbReference type="EMBL" id="CM001223">
    <property type="protein sequence ID" value="AES81376.1"/>
    <property type="molecule type" value="Genomic_DNA"/>
</dbReference>
<reference evidence="1 3" key="1">
    <citation type="journal article" date="2011" name="Nature">
        <title>The Medicago genome provides insight into the evolution of rhizobial symbioses.</title>
        <authorList>
            <person name="Young N.D."/>
            <person name="Debelle F."/>
            <person name="Oldroyd G.E."/>
            <person name="Geurts R."/>
            <person name="Cannon S.B."/>
            <person name="Udvardi M.K."/>
            <person name="Benedito V.A."/>
            <person name="Mayer K.F."/>
            <person name="Gouzy J."/>
            <person name="Schoof H."/>
            <person name="Van de Peer Y."/>
            <person name="Proost S."/>
            <person name="Cook D.R."/>
            <person name="Meyers B.C."/>
            <person name="Spannagl M."/>
            <person name="Cheung F."/>
            <person name="De Mita S."/>
            <person name="Krishnakumar V."/>
            <person name="Gundlach H."/>
            <person name="Zhou S."/>
            <person name="Mudge J."/>
            <person name="Bharti A.K."/>
            <person name="Murray J.D."/>
            <person name="Naoumkina M.A."/>
            <person name="Rosen B."/>
            <person name="Silverstein K.A."/>
            <person name="Tang H."/>
            <person name="Rombauts S."/>
            <person name="Zhao P.X."/>
            <person name="Zhou P."/>
            <person name="Barbe V."/>
            <person name="Bardou P."/>
            <person name="Bechner M."/>
            <person name="Bellec A."/>
            <person name="Berger A."/>
            <person name="Berges H."/>
            <person name="Bidwell S."/>
            <person name="Bisseling T."/>
            <person name="Choisne N."/>
            <person name="Couloux A."/>
            <person name="Denny R."/>
            <person name="Deshpande S."/>
            <person name="Dai X."/>
            <person name="Doyle J.J."/>
            <person name="Dudez A.M."/>
            <person name="Farmer A.D."/>
            <person name="Fouteau S."/>
            <person name="Franken C."/>
            <person name="Gibelin C."/>
            <person name="Gish J."/>
            <person name="Goldstein S."/>
            <person name="Gonzalez A.J."/>
            <person name="Green P.J."/>
            <person name="Hallab A."/>
            <person name="Hartog M."/>
            <person name="Hua A."/>
            <person name="Humphray S.J."/>
            <person name="Jeong D.H."/>
            <person name="Jing Y."/>
            <person name="Jocker A."/>
            <person name="Kenton S.M."/>
            <person name="Kim D.J."/>
            <person name="Klee K."/>
            <person name="Lai H."/>
            <person name="Lang C."/>
            <person name="Lin S."/>
            <person name="Macmil S.L."/>
            <person name="Magdelenat G."/>
            <person name="Matthews L."/>
            <person name="McCorrison J."/>
            <person name="Monaghan E.L."/>
            <person name="Mun J.H."/>
            <person name="Najar F.Z."/>
            <person name="Nicholson C."/>
            <person name="Noirot C."/>
            <person name="O'Bleness M."/>
            <person name="Paule C.R."/>
            <person name="Poulain J."/>
            <person name="Prion F."/>
            <person name="Qin B."/>
            <person name="Qu C."/>
            <person name="Retzel E.F."/>
            <person name="Riddle C."/>
            <person name="Sallet E."/>
            <person name="Samain S."/>
            <person name="Samson N."/>
            <person name="Sanders I."/>
            <person name="Saurat O."/>
            <person name="Scarpelli C."/>
            <person name="Schiex T."/>
            <person name="Segurens B."/>
            <person name="Severin A.J."/>
            <person name="Sherrier D.J."/>
            <person name="Shi R."/>
            <person name="Sims S."/>
            <person name="Singer S.R."/>
            <person name="Sinharoy S."/>
            <person name="Sterck L."/>
            <person name="Viollet A."/>
            <person name="Wang B.B."/>
            <person name="Wang K."/>
            <person name="Wang M."/>
            <person name="Wang X."/>
            <person name="Warfsmann J."/>
            <person name="Weissenbach J."/>
            <person name="White D.D."/>
            <person name="White J.D."/>
            <person name="Wiley G.B."/>
            <person name="Wincker P."/>
            <person name="Xing Y."/>
            <person name="Yang L."/>
            <person name="Yao Z."/>
            <person name="Ying F."/>
            <person name="Zhai J."/>
            <person name="Zhou L."/>
            <person name="Zuber A."/>
            <person name="Denarie J."/>
            <person name="Dixon R.A."/>
            <person name="May G.D."/>
            <person name="Schwartz D.C."/>
            <person name="Rogers J."/>
            <person name="Quetier F."/>
            <person name="Town C.D."/>
            <person name="Roe B.A."/>
        </authorList>
    </citation>
    <scope>NUCLEOTIDE SEQUENCE [LARGE SCALE GENOMIC DNA]</scope>
    <source>
        <strain evidence="1">A17</strain>
        <strain evidence="2 3">cv. Jemalong A17</strain>
    </source>
</reference>